<dbReference type="SMART" id="SM00185">
    <property type="entry name" value="ARM"/>
    <property type="match status" value="1"/>
</dbReference>
<proteinExistence type="predicted"/>
<organism evidence="4 5">
    <name type="scientific">Lolium multiflorum</name>
    <name type="common">Italian ryegrass</name>
    <name type="synonym">Lolium perenne subsp. multiflorum</name>
    <dbReference type="NCBI Taxonomy" id="4521"/>
    <lineage>
        <taxon>Eukaryota</taxon>
        <taxon>Viridiplantae</taxon>
        <taxon>Streptophyta</taxon>
        <taxon>Embryophyta</taxon>
        <taxon>Tracheophyta</taxon>
        <taxon>Spermatophyta</taxon>
        <taxon>Magnoliopsida</taxon>
        <taxon>Liliopsida</taxon>
        <taxon>Poales</taxon>
        <taxon>Poaceae</taxon>
        <taxon>BOP clade</taxon>
        <taxon>Pooideae</taxon>
        <taxon>Poodae</taxon>
        <taxon>Poeae</taxon>
        <taxon>Poeae Chloroplast Group 2 (Poeae type)</taxon>
        <taxon>Loliodinae</taxon>
        <taxon>Loliinae</taxon>
        <taxon>Lolium</taxon>
    </lineage>
</organism>
<evidence type="ECO:0000256" key="2">
    <source>
        <dbReference type="PROSITE-ProRule" id="PRU00259"/>
    </source>
</evidence>
<dbReference type="Gene3D" id="1.25.10.10">
    <property type="entry name" value="Leucine-rich Repeat Variant"/>
    <property type="match status" value="1"/>
</dbReference>
<dbReference type="SUPFAM" id="SSF48371">
    <property type="entry name" value="ARM repeat"/>
    <property type="match status" value="1"/>
</dbReference>
<keyword evidence="5" id="KW-1185">Reference proteome</keyword>
<dbReference type="PANTHER" id="PTHR23315:SF63">
    <property type="entry name" value="U-BOX DOMAIN-CONTAINING PROTEIN 16"/>
    <property type="match status" value="1"/>
</dbReference>
<accession>A0AAD8WUR5</accession>
<evidence type="ECO:0000313" key="5">
    <source>
        <dbReference type="Proteomes" id="UP001231189"/>
    </source>
</evidence>
<dbReference type="EMBL" id="JAUUTY010000002">
    <property type="protein sequence ID" value="KAK1678858.1"/>
    <property type="molecule type" value="Genomic_DNA"/>
</dbReference>
<protein>
    <submittedName>
        <fullName evidence="4">Uncharacterized protein</fullName>
    </submittedName>
</protein>
<keyword evidence="1" id="KW-0833">Ubl conjugation pathway</keyword>
<dbReference type="InterPro" id="IPR016024">
    <property type="entry name" value="ARM-type_fold"/>
</dbReference>
<name>A0AAD8WUR5_LOLMU</name>
<evidence type="ECO:0000313" key="4">
    <source>
        <dbReference type="EMBL" id="KAK1678858.1"/>
    </source>
</evidence>
<dbReference type="InterPro" id="IPR011989">
    <property type="entry name" value="ARM-like"/>
</dbReference>
<reference evidence="4" key="1">
    <citation type="submission" date="2023-07" db="EMBL/GenBank/DDBJ databases">
        <title>A chromosome-level genome assembly of Lolium multiflorum.</title>
        <authorList>
            <person name="Chen Y."/>
            <person name="Copetti D."/>
            <person name="Kolliker R."/>
            <person name="Studer B."/>
        </authorList>
    </citation>
    <scope>NUCLEOTIDE SEQUENCE</scope>
    <source>
        <strain evidence="4">02402/16</strain>
        <tissue evidence="4">Leaf</tissue>
    </source>
</reference>
<dbReference type="InterPro" id="IPR000225">
    <property type="entry name" value="Armadillo"/>
</dbReference>
<feature type="repeat" description="ARM" evidence="2">
    <location>
        <begin position="44"/>
        <end position="86"/>
    </location>
</feature>
<dbReference type="PANTHER" id="PTHR23315">
    <property type="entry name" value="U BOX DOMAIN-CONTAINING"/>
    <property type="match status" value="1"/>
</dbReference>
<evidence type="ECO:0000256" key="3">
    <source>
        <dbReference type="SAM" id="MobiDB-lite"/>
    </source>
</evidence>
<gene>
    <name evidence="4" type="ORF">QYE76_039706</name>
</gene>
<sequence>MTASFLVKKLSATFSPDAASRVVHKMRLLSKSGSDQRAFMGEAGAVPMLVPLLYSEDVGLQLNAVTALLNLSILEANKKRIMHADGAVEAVAHTMGPGGATWRAKENAPARQLEATYGLDSAPARRLEGSGRGSSSECLGAHPGGGAGSRRGCRWATGGGCRASRRRQTWWWPRTGARTSRQWSPLLGAAASPAVACSTRPPPPLQCVGVLLPRCYFRGGLHCEEYYS</sequence>
<dbReference type="Pfam" id="PF00514">
    <property type="entry name" value="Arm"/>
    <property type="match status" value="1"/>
</dbReference>
<feature type="region of interest" description="Disordered" evidence="3">
    <location>
        <begin position="124"/>
        <end position="143"/>
    </location>
</feature>
<comment type="caution">
    <text evidence="4">The sequence shown here is derived from an EMBL/GenBank/DDBJ whole genome shotgun (WGS) entry which is preliminary data.</text>
</comment>
<evidence type="ECO:0000256" key="1">
    <source>
        <dbReference type="ARBA" id="ARBA00022786"/>
    </source>
</evidence>
<dbReference type="PROSITE" id="PS50176">
    <property type="entry name" value="ARM_REPEAT"/>
    <property type="match status" value="1"/>
</dbReference>
<dbReference type="AlphaFoldDB" id="A0AAD8WUR5"/>
<dbReference type="Proteomes" id="UP001231189">
    <property type="component" value="Unassembled WGS sequence"/>
</dbReference>